<evidence type="ECO:0000313" key="2">
    <source>
        <dbReference type="Proteomes" id="UP000030669"/>
    </source>
</evidence>
<name>S7QP94_GLOTA</name>
<protein>
    <submittedName>
        <fullName evidence="1">Uncharacterized protein</fullName>
    </submittedName>
</protein>
<dbReference type="HOGENOM" id="CLU_1354737_0_0_1"/>
<dbReference type="Proteomes" id="UP000030669">
    <property type="component" value="Unassembled WGS sequence"/>
</dbReference>
<dbReference type="EMBL" id="KB469296">
    <property type="protein sequence ID" value="EPQ61142.1"/>
    <property type="molecule type" value="Genomic_DNA"/>
</dbReference>
<dbReference type="RefSeq" id="XP_007861382.1">
    <property type="nucleotide sequence ID" value="XM_007863191.1"/>
</dbReference>
<gene>
    <name evidence="1" type="ORF">GLOTRDRAFT_90406</name>
</gene>
<evidence type="ECO:0000313" key="1">
    <source>
        <dbReference type="EMBL" id="EPQ61142.1"/>
    </source>
</evidence>
<accession>S7QP94</accession>
<reference evidence="1 2" key="1">
    <citation type="journal article" date="2012" name="Science">
        <title>The Paleozoic origin of enzymatic lignin decomposition reconstructed from 31 fungal genomes.</title>
        <authorList>
            <person name="Floudas D."/>
            <person name="Binder M."/>
            <person name="Riley R."/>
            <person name="Barry K."/>
            <person name="Blanchette R.A."/>
            <person name="Henrissat B."/>
            <person name="Martinez A.T."/>
            <person name="Otillar R."/>
            <person name="Spatafora J.W."/>
            <person name="Yadav J.S."/>
            <person name="Aerts A."/>
            <person name="Benoit I."/>
            <person name="Boyd A."/>
            <person name="Carlson A."/>
            <person name="Copeland A."/>
            <person name="Coutinho P.M."/>
            <person name="de Vries R.P."/>
            <person name="Ferreira P."/>
            <person name="Findley K."/>
            <person name="Foster B."/>
            <person name="Gaskell J."/>
            <person name="Glotzer D."/>
            <person name="Gorecki P."/>
            <person name="Heitman J."/>
            <person name="Hesse C."/>
            <person name="Hori C."/>
            <person name="Igarashi K."/>
            <person name="Jurgens J.A."/>
            <person name="Kallen N."/>
            <person name="Kersten P."/>
            <person name="Kohler A."/>
            <person name="Kuees U."/>
            <person name="Kumar T.K.A."/>
            <person name="Kuo A."/>
            <person name="LaButti K."/>
            <person name="Larrondo L.F."/>
            <person name="Lindquist E."/>
            <person name="Ling A."/>
            <person name="Lombard V."/>
            <person name="Lucas S."/>
            <person name="Lundell T."/>
            <person name="Martin R."/>
            <person name="McLaughlin D.J."/>
            <person name="Morgenstern I."/>
            <person name="Morin E."/>
            <person name="Murat C."/>
            <person name="Nagy L.G."/>
            <person name="Nolan M."/>
            <person name="Ohm R.A."/>
            <person name="Patyshakuliyeva A."/>
            <person name="Rokas A."/>
            <person name="Ruiz-Duenas F.J."/>
            <person name="Sabat G."/>
            <person name="Salamov A."/>
            <person name="Samejima M."/>
            <person name="Schmutz J."/>
            <person name="Slot J.C."/>
            <person name="St John F."/>
            <person name="Stenlid J."/>
            <person name="Sun H."/>
            <person name="Sun S."/>
            <person name="Syed K."/>
            <person name="Tsang A."/>
            <person name="Wiebenga A."/>
            <person name="Young D."/>
            <person name="Pisabarro A."/>
            <person name="Eastwood D.C."/>
            <person name="Martin F."/>
            <person name="Cullen D."/>
            <person name="Grigoriev I.V."/>
            <person name="Hibbett D.S."/>
        </authorList>
    </citation>
    <scope>NUCLEOTIDE SEQUENCE [LARGE SCALE GENOMIC DNA]</scope>
    <source>
        <strain evidence="1 2">ATCC 11539</strain>
    </source>
</reference>
<sequence>MTILSLGVMLGARPNTAPTFHDGKISHNPGLNVPTPIFFVCDWPKTGYPLLQEAGYQAARERPHNASEGPVSIESVTLTLESHHNSTFDVRHCYGDSEARFDKFLGGKSFNDWVSTIDRMVQARTIRLQELQESSNVRGIRRAPSIWTSIPGCKAQAPGCGFRLSVLGVLGHRAAGEDSTRWSSDSWRWVLHRMGSEAPTMA</sequence>
<dbReference type="KEGG" id="gtr:GLOTRDRAFT_90406"/>
<keyword evidence="2" id="KW-1185">Reference proteome</keyword>
<organism evidence="1 2">
    <name type="scientific">Gloeophyllum trabeum (strain ATCC 11539 / FP-39264 / Madison 617)</name>
    <name type="common">Brown rot fungus</name>
    <dbReference type="NCBI Taxonomy" id="670483"/>
    <lineage>
        <taxon>Eukaryota</taxon>
        <taxon>Fungi</taxon>
        <taxon>Dikarya</taxon>
        <taxon>Basidiomycota</taxon>
        <taxon>Agaricomycotina</taxon>
        <taxon>Agaricomycetes</taxon>
        <taxon>Gloeophyllales</taxon>
        <taxon>Gloeophyllaceae</taxon>
        <taxon>Gloeophyllum</taxon>
    </lineage>
</organism>
<dbReference type="AlphaFoldDB" id="S7QP94"/>
<dbReference type="GeneID" id="19309250"/>
<proteinExistence type="predicted"/>